<evidence type="ECO:0000256" key="1">
    <source>
        <dbReference type="SAM" id="MobiDB-lite"/>
    </source>
</evidence>
<name>A0ABQ7GJJ4_DUNSA</name>
<proteinExistence type="predicted"/>
<sequence length="130" mass="13966">MQMQVSHSALPARQVPAVSRYPRKVNGLGSDVHRRQSQFQQHSQLRTSSNGGGRGMRKTWLALATPEEDAEIEAMKQAATSPPSPMESEQVGIGLKVAVVSLFVGLSIGMAKVAEPIIQTTLARFPTISG</sequence>
<gene>
    <name evidence="2" type="ORF">DUNSADRAFT_8422</name>
</gene>
<comment type="caution">
    <text evidence="2">The sequence shown here is derived from an EMBL/GenBank/DDBJ whole genome shotgun (WGS) entry which is preliminary data.</text>
</comment>
<organism evidence="2 3">
    <name type="scientific">Dunaliella salina</name>
    <name type="common">Green alga</name>
    <name type="synonym">Protococcus salinus</name>
    <dbReference type="NCBI Taxonomy" id="3046"/>
    <lineage>
        <taxon>Eukaryota</taxon>
        <taxon>Viridiplantae</taxon>
        <taxon>Chlorophyta</taxon>
        <taxon>core chlorophytes</taxon>
        <taxon>Chlorophyceae</taxon>
        <taxon>CS clade</taxon>
        <taxon>Chlamydomonadales</taxon>
        <taxon>Dunaliellaceae</taxon>
        <taxon>Dunaliella</taxon>
    </lineage>
</organism>
<dbReference type="EMBL" id="MU069738">
    <property type="protein sequence ID" value="KAF5834781.1"/>
    <property type="molecule type" value="Genomic_DNA"/>
</dbReference>
<feature type="region of interest" description="Disordered" evidence="1">
    <location>
        <begin position="23"/>
        <end position="58"/>
    </location>
</feature>
<dbReference type="Proteomes" id="UP000815325">
    <property type="component" value="Unassembled WGS sequence"/>
</dbReference>
<keyword evidence="3" id="KW-1185">Reference proteome</keyword>
<accession>A0ABQ7GJJ4</accession>
<evidence type="ECO:0000313" key="2">
    <source>
        <dbReference type="EMBL" id="KAF5834781.1"/>
    </source>
</evidence>
<protein>
    <submittedName>
        <fullName evidence="2">Uncharacterized protein</fullName>
    </submittedName>
</protein>
<reference evidence="2" key="1">
    <citation type="submission" date="2017-08" db="EMBL/GenBank/DDBJ databases">
        <authorList>
            <person name="Polle J.E."/>
            <person name="Barry K."/>
            <person name="Cushman J."/>
            <person name="Schmutz J."/>
            <person name="Tran D."/>
            <person name="Hathwaick L.T."/>
            <person name="Yim W.C."/>
            <person name="Jenkins J."/>
            <person name="Mckie-Krisberg Z.M."/>
            <person name="Prochnik S."/>
            <person name="Lindquist E."/>
            <person name="Dockter R.B."/>
            <person name="Adam C."/>
            <person name="Molina H."/>
            <person name="Bunkerborg J."/>
            <person name="Jin E."/>
            <person name="Buchheim M."/>
            <person name="Magnuson J."/>
        </authorList>
    </citation>
    <scope>NUCLEOTIDE SEQUENCE</scope>
    <source>
        <strain evidence="2">CCAP 19/18</strain>
    </source>
</reference>
<evidence type="ECO:0000313" key="3">
    <source>
        <dbReference type="Proteomes" id="UP000815325"/>
    </source>
</evidence>